<dbReference type="InterPro" id="IPR016167">
    <property type="entry name" value="FAD-bd_PCMH_sub1"/>
</dbReference>
<dbReference type="InterPro" id="IPR006094">
    <property type="entry name" value="Oxid_FAD_bind_N"/>
</dbReference>
<keyword evidence="3" id="KW-0285">Flavoprotein</keyword>
<dbReference type="InterPro" id="IPR016166">
    <property type="entry name" value="FAD-bd_PCMH"/>
</dbReference>
<evidence type="ECO:0000256" key="3">
    <source>
        <dbReference type="ARBA" id="ARBA00022630"/>
    </source>
</evidence>
<dbReference type="PROSITE" id="PS51387">
    <property type="entry name" value="FAD_PCMH"/>
    <property type="match status" value="1"/>
</dbReference>
<dbReference type="GO" id="GO:0071949">
    <property type="term" value="F:FAD binding"/>
    <property type="evidence" value="ECO:0007669"/>
    <property type="project" value="InterPro"/>
</dbReference>
<dbReference type="PANTHER" id="PTHR42973">
    <property type="entry name" value="BINDING OXIDOREDUCTASE, PUTATIVE (AFU_ORTHOLOGUE AFUA_1G17690)-RELATED"/>
    <property type="match status" value="1"/>
</dbReference>
<reference evidence="7" key="1">
    <citation type="submission" date="2022-10" db="EMBL/GenBank/DDBJ databases">
        <title>The complete genomes of actinobacterial strains from the NBC collection.</title>
        <authorList>
            <person name="Joergensen T.S."/>
            <person name="Alvarez Arevalo M."/>
            <person name="Sterndorff E.B."/>
            <person name="Faurdal D."/>
            <person name="Vuksanovic O."/>
            <person name="Mourched A.-S."/>
            <person name="Charusanti P."/>
            <person name="Shaw S."/>
            <person name="Blin K."/>
            <person name="Weber T."/>
        </authorList>
    </citation>
    <scope>NUCLEOTIDE SEQUENCE</scope>
    <source>
        <strain evidence="7">NBC_00060</strain>
    </source>
</reference>
<evidence type="ECO:0000256" key="1">
    <source>
        <dbReference type="ARBA" id="ARBA00001974"/>
    </source>
</evidence>
<dbReference type="Gene3D" id="3.30.465.10">
    <property type="match status" value="1"/>
</dbReference>
<dbReference type="GO" id="GO:0016491">
    <property type="term" value="F:oxidoreductase activity"/>
    <property type="evidence" value="ECO:0007669"/>
    <property type="project" value="UniProtKB-KW"/>
</dbReference>
<dbReference type="InterPro" id="IPR036318">
    <property type="entry name" value="FAD-bd_PCMH-like_sf"/>
</dbReference>
<dbReference type="PANTHER" id="PTHR42973:SF39">
    <property type="entry name" value="FAD-BINDING PCMH-TYPE DOMAIN-CONTAINING PROTEIN"/>
    <property type="match status" value="1"/>
</dbReference>
<dbReference type="InterPro" id="IPR012951">
    <property type="entry name" value="BBE"/>
</dbReference>
<sequence length="460" mass="48088">MSVPADIASEGPVLGQESAGYDDEVAAYQLGFGQRPDVVVGATGPDDVRAAVRLAAGRGLPLVVQSTGHGLPGDRSGGVLVTTARMRGVQVDPGSGIARVRAGTPWGDVIREAALHGLAPLSGSTLGVGAVGYTVEGGIGLLARTYGFAADRITAAEIVTADGELRHVTSESDPDLFWALRGAGGNFGVVTSLDLELVRQPRIYGGGLYFAEQYVPDALRTWLEWTQTQGEEMTSSIGLVPFPDKPAVPVPVRGQYTAHIRIAHTGSASDGAAAVAPLRSIGPCVLDTLTEMPYTDSDSIYRDPPTPMAYYGTNILVDELDVATAGRILELTGPGSGMNCVVQINHMGGALARRPAVPSSVGHRDARFMVRVLSRIAPGAGDAAAAAERAGHERVYALFGDRVLGVAPNFLLGGPVTAEQLRACYDEADYERLAALKAVYDPGNLFRGYHNIPPAPADAR</sequence>
<evidence type="ECO:0000259" key="6">
    <source>
        <dbReference type="PROSITE" id="PS51387"/>
    </source>
</evidence>
<evidence type="ECO:0000256" key="5">
    <source>
        <dbReference type="ARBA" id="ARBA00023002"/>
    </source>
</evidence>
<keyword evidence="4" id="KW-0274">FAD</keyword>
<dbReference type="PROSITE" id="PS00862">
    <property type="entry name" value="OX2_COVAL_FAD"/>
    <property type="match status" value="1"/>
</dbReference>
<proteinExistence type="inferred from homology"/>
<dbReference type="InterPro" id="IPR050416">
    <property type="entry name" value="FAD-linked_Oxidoreductase"/>
</dbReference>
<dbReference type="SUPFAM" id="SSF56176">
    <property type="entry name" value="FAD-binding/transporter-associated domain-like"/>
    <property type="match status" value="1"/>
</dbReference>
<comment type="similarity">
    <text evidence="2">Belongs to the oxygen-dependent FAD-linked oxidoreductase family.</text>
</comment>
<accession>A0AAU2H3E9</accession>
<evidence type="ECO:0000256" key="2">
    <source>
        <dbReference type="ARBA" id="ARBA00005466"/>
    </source>
</evidence>
<dbReference type="Gene3D" id="3.40.462.20">
    <property type="match status" value="1"/>
</dbReference>
<dbReference type="InterPro" id="IPR006093">
    <property type="entry name" value="Oxy_OxRdtase_FAD_BS"/>
</dbReference>
<evidence type="ECO:0000313" key="7">
    <source>
        <dbReference type="EMBL" id="WTU41897.1"/>
    </source>
</evidence>
<keyword evidence="5" id="KW-0560">Oxidoreductase</keyword>
<evidence type="ECO:0000256" key="4">
    <source>
        <dbReference type="ARBA" id="ARBA00022827"/>
    </source>
</evidence>
<dbReference type="Pfam" id="PF01565">
    <property type="entry name" value="FAD_binding_4"/>
    <property type="match status" value="1"/>
</dbReference>
<dbReference type="EMBL" id="CP108253">
    <property type="protein sequence ID" value="WTU41897.1"/>
    <property type="molecule type" value="Genomic_DNA"/>
</dbReference>
<gene>
    <name evidence="7" type="ORF">OHV25_21110</name>
</gene>
<feature type="domain" description="FAD-binding PCMH-type" evidence="6">
    <location>
        <begin position="32"/>
        <end position="200"/>
    </location>
</feature>
<comment type="cofactor">
    <cofactor evidence="1">
        <name>FAD</name>
        <dbReference type="ChEBI" id="CHEBI:57692"/>
    </cofactor>
</comment>
<protein>
    <submittedName>
        <fullName evidence="7">FAD-binding oxidoreductase</fullName>
    </submittedName>
</protein>
<name>A0AAU2H3E9_9ACTN</name>
<dbReference type="Gene3D" id="3.30.43.10">
    <property type="entry name" value="Uridine Diphospho-n-acetylenolpyruvylglucosamine Reductase, domain 2"/>
    <property type="match status" value="1"/>
</dbReference>
<dbReference type="Pfam" id="PF08031">
    <property type="entry name" value="BBE"/>
    <property type="match status" value="1"/>
</dbReference>
<dbReference type="InterPro" id="IPR016169">
    <property type="entry name" value="FAD-bd_PCMH_sub2"/>
</dbReference>
<dbReference type="AlphaFoldDB" id="A0AAU2H3E9"/>
<organism evidence="7">
    <name type="scientific">Streptomyces sp. NBC_00060</name>
    <dbReference type="NCBI Taxonomy" id="2975636"/>
    <lineage>
        <taxon>Bacteria</taxon>
        <taxon>Bacillati</taxon>
        <taxon>Actinomycetota</taxon>
        <taxon>Actinomycetes</taxon>
        <taxon>Kitasatosporales</taxon>
        <taxon>Streptomycetaceae</taxon>
        <taxon>Streptomyces</taxon>
    </lineage>
</organism>